<feature type="compositionally biased region" description="Polar residues" evidence="1">
    <location>
        <begin position="2161"/>
        <end position="2176"/>
    </location>
</feature>
<feature type="compositionally biased region" description="Basic residues" evidence="1">
    <location>
        <begin position="80"/>
        <end position="89"/>
    </location>
</feature>
<feature type="region of interest" description="Disordered" evidence="1">
    <location>
        <begin position="304"/>
        <end position="327"/>
    </location>
</feature>
<evidence type="ECO:0000313" key="3">
    <source>
        <dbReference type="WBParaSite" id="Gr19_v10_g8396.t1"/>
    </source>
</evidence>
<feature type="compositionally biased region" description="Polar residues" evidence="1">
    <location>
        <begin position="224"/>
        <end position="237"/>
    </location>
</feature>
<feature type="region of interest" description="Disordered" evidence="1">
    <location>
        <begin position="2133"/>
        <end position="2347"/>
    </location>
</feature>
<feature type="compositionally biased region" description="Polar residues" evidence="1">
    <location>
        <begin position="2306"/>
        <end position="2323"/>
    </location>
</feature>
<dbReference type="GO" id="GO:0003713">
    <property type="term" value="F:transcription coactivator activity"/>
    <property type="evidence" value="ECO:0007669"/>
    <property type="project" value="TreeGrafter"/>
</dbReference>
<keyword evidence="2" id="KW-1185">Reference proteome</keyword>
<feature type="region of interest" description="Disordered" evidence="1">
    <location>
        <begin position="1421"/>
        <end position="1466"/>
    </location>
</feature>
<feature type="region of interest" description="Disordered" evidence="1">
    <location>
        <begin position="1495"/>
        <end position="1519"/>
    </location>
</feature>
<feature type="compositionally biased region" description="Low complexity" evidence="1">
    <location>
        <begin position="727"/>
        <end position="736"/>
    </location>
</feature>
<feature type="compositionally biased region" description="Low complexity" evidence="1">
    <location>
        <begin position="94"/>
        <end position="117"/>
    </location>
</feature>
<evidence type="ECO:0000256" key="1">
    <source>
        <dbReference type="SAM" id="MobiDB-lite"/>
    </source>
</evidence>
<feature type="compositionally biased region" description="Low complexity" evidence="1">
    <location>
        <begin position="1433"/>
        <end position="1461"/>
    </location>
</feature>
<feature type="region of interest" description="Disordered" evidence="1">
    <location>
        <begin position="2381"/>
        <end position="2411"/>
    </location>
</feature>
<feature type="compositionally biased region" description="Low complexity" evidence="1">
    <location>
        <begin position="2046"/>
        <end position="2065"/>
    </location>
</feature>
<feature type="region of interest" description="Disordered" evidence="1">
    <location>
        <begin position="2427"/>
        <end position="2454"/>
    </location>
</feature>
<organism evidence="2 3">
    <name type="scientific">Globodera rostochiensis</name>
    <name type="common">Golden nematode worm</name>
    <name type="synonym">Heterodera rostochiensis</name>
    <dbReference type="NCBI Taxonomy" id="31243"/>
    <lineage>
        <taxon>Eukaryota</taxon>
        <taxon>Metazoa</taxon>
        <taxon>Ecdysozoa</taxon>
        <taxon>Nematoda</taxon>
        <taxon>Chromadorea</taxon>
        <taxon>Rhabditida</taxon>
        <taxon>Tylenchina</taxon>
        <taxon>Tylenchomorpha</taxon>
        <taxon>Tylenchoidea</taxon>
        <taxon>Heteroderidae</taxon>
        <taxon>Heteroderinae</taxon>
        <taxon>Globodera</taxon>
    </lineage>
</organism>
<feature type="region of interest" description="Disordered" evidence="1">
    <location>
        <begin position="1872"/>
        <end position="1919"/>
    </location>
</feature>
<feature type="compositionally biased region" description="Low complexity" evidence="1">
    <location>
        <begin position="2209"/>
        <end position="2234"/>
    </location>
</feature>
<feature type="compositionally biased region" description="Low complexity" evidence="1">
    <location>
        <begin position="747"/>
        <end position="760"/>
    </location>
</feature>
<feature type="compositionally biased region" description="Polar residues" evidence="1">
    <location>
        <begin position="1832"/>
        <end position="1859"/>
    </location>
</feature>
<feature type="region of interest" description="Disordered" evidence="1">
    <location>
        <begin position="679"/>
        <end position="785"/>
    </location>
</feature>
<feature type="region of interest" description="Disordered" evidence="1">
    <location>
        <begin position="68"/>
        <end position="129"/>
    </location>
</feature>
<dbReference type="WBParaSite" id="Gr19_v10_g8396.t1">
    <property type="protein sequence ID" value="Gr19_v10_g8396.t1"/>
    <property type="gene ID" value="Gr19_v10_g8396"/>
</dbReference>
<accession>A0A914IBN3</accession>
<feature type="compositionally biased region" description="Polar residues" evidence="1">
    <location>
        <begin position="1762"/>
        <end position="1779"/>
    </location>
</feature>
<evidence type="ECO:0000313" key="2">
    <source>
        <dbReference type="Proteomes" id="UP000887572"/>
    </source>
</evidence>
<feature type="compositionally biased region" description="Gly residues" evidence="1">
    <location>
        <begin position="2388"/>
        <end position="2405"/>
    </location>
</feature>
<feature type="region of interest" description="Disordered" evidence="1">
    <location>
        <begin position="1295"/>
        <end position="1328"/>
    </location>
</feature>
<feature type="compositionally biased region" description="Low complexity" evidence="1">
    <location>
        <begin position="1640"/>
        <end position="1679"/>
    </location>
</feature>
<feature type="compositionally biased region" description="Low complexity" evidence="1">
    <location>
        <begin position="238"/>
        <end position="258"/>
    </location>
</feature>
<feature type="region of interest" description="Disordered" evidence="1">
    <location>
        <begin position="351"/>
        <end position="393"/>
    </location>
</feature>
<feature type="compositionally biased region" description="Low complexity" evidence="1">
    <location>
        <begin position="315"/>
        <end position="327"/>
    </location>
</feature>
<feature type="compositionally biased region" description="Low complexity" evidence="1">
    <location>
        <begin position="679"/>
        <end position="698"/>
    </location>
</feature>
<feature type="region of interest" description="Disordered" evidence="1">
    <location>
        <begin position="2027"/>
        <end position="2079"/>
    </location>
</feature>
<name>A0A914IBN3_GLORO</name>
<feature type="region of interest" description="Disordered" evidence="1">
    <location>
        <begin position="177"/>
        <end position="258"/>
    </location>
</feature>
<feature type="region of interest" description="Disordered" evidence="1">
    <location>
        <begin position="1762"/>
        <end position="1783"/>
    </location>
</feature>
<feature type="compositionally biased region" description="Low complexity" evidence="1">
    <location>
        <begin position="1506"/>
        <end position="1518"/>
    </location>
</feature>
<dbReference type="GO" id="GO:0016592">
    <property type="term" value="C:mediator complex"/>
    <property type="evidence" value="ECO:0007669"/>
    <property type="project" value="TreeGrafter"/>
</dbReference>
<feature type="compositionally biased region" description="Low complexity" evidence="1">
    <location>
        <begin position="2437"/>
        <end position="2453"/>
    </location>
</feature>
<dbReference type="PANTHER" id="PTHR46007">
    <property type="entry name" value="MEDIATOR OF RNA POLYMERASE II TRANSCRIPTION SUBUNIT 12"/>
    <property type="match status" value="1"/>
</dbReference>
<feature type="region of interest" description="Disordered" evidence="1">
    <location>
        <begin position="1079"/>
        <end position="1111"/>
    </location>
</feature>
<proteinExistence type="predicted"/>
<feature type="compositionally biased region" description="Low complexity" evidence="1">
    <location>
        <begin position="1895"/>
        <end position="1919"/>
    </location>
</feature>
<protein>
    <submittedName>
        <fullName evidence="3">Uncharacterized protein</fullName>
    </submittedName>
</protein>
<dbReference type="PANTHER" id="PTHR46007:SF8">
    <property type="entry name" value="C2H2-TYPE DOMAIN-CONTAINING PROTEIN"/>
    <property type="match status" value="1"/>
</dbReference>
<feature type="compositionally biased region" description="Low complexity" evidence="1">
    <location>
        <begin position="499"/>
        <end position="525"/>
    </location>
</feature>
<feature type="compositionally biased region" description="Basic and acidic residues" evidence="1">
    <location>
        <begin position="1421"/>
        <end position="1432"/>
    </location>
</feature>
<feature type="region of interest" description="Disordered" evidence="1">
    <location>
        <begin position="1629"/>
        <end position="1696"/>
    </location>
</feature>
<feature type="region of interest" description="Disordered" evidence="1">
    <location>
        <begin position="1803"/>
        <end position="1859"/>
    </location>
</feature>
<reference evidence="3" key="1">
    <citation type="submission" date="2022-11" db="UniProtKB">
        <authorList>
            <consortium name="WormBaseParasite"/>
        </authorList>
    </citation>
    <scope>IDENTIFICATION</scope>
</reference>
<feature type="region of interest" description="Disordered" evidence="1">
    <location>
        <begin position="551"/>
        <end position="660"/>
    </location>
</feature>
<dbReference type="Proteomes" id="UP000887572">
    <property type="component" value="Unplaced"/>
</dbReference>
<feature type="compositionally biased region" description="Gly residues" evidence="1">
    <location>
        <begin position="2335"/>
        <end position="2347"/>
    </location>
</feature>
<dbReference type="GO" id="GO:0045944">
    <property type="term" value="P:positive regulation of transcription by RNA polymerase II"/>
    <property type="evidence" value="ECO:0007669"/>
    <property type="project" value="TreeGrafter"/>
</dbReference>
<feature type="region of interest" description="Disordered" evidence="1">
    <location>
        <begin position="480"/>
        <end position="525"/>
    </location>
</feature>
<feature type="compositionally biased region" description="Low complexity" evidence="1">
    <location>
        <begin position="1816"/>
        <end position="1831"/>
    </location>
</feature>
<feature type="compositionally biased region" description="Low complexity" evidence="1">
    <location>
        <begin position="1306"/>
        <end position="1328"/>
    </location>
</feature>
<feature type="compositionally biased region" description="Low complexity" evidence="1">
    <location>
        <begin position="360"/>
        <end position="381"/>
    </location>
</feature>
<dbReference type="InterPro" id="IPR051647">
    <property type="entry name" value="Mediator_comp_sub12"/>
</dbReference>
<sequence>MVLDDANGRAVCIISLRHHLLLYPPFFCSLPSLSSSILLFTSQLLEELLPFAASSSLLNLREHHGRTTECEQFSGGSKKYQQRRRRQRSIKPISSTTPSSSSPAASGLLCPAAAGGTVPPPPSVSRARLSTSLEPTGLAGTSWNSIRWARPTGGTGYRTSRLANAFETSGTSTCSSSAASTCSAVPPPRAQSPFGGYAKLRSSDRAASTSRPHNDGTVIRANSRYGTSLLNNGSPTTSSARAVSHSVSSSSGGAFKSSRQTTAAATAAAEPLRRTIVAYRPISYSGGGISQPRATLMDIRQNLRPVKRHTVTDHSTTPSSRTSSSASTLLSNVRAAFASTSAMAPAVLSNVSPTSTNKCVTSPSMSRSSSSVTSPVTTLTPRPIPKSERPWRQKLADAQRMRDAQEGRSAHRLPTEPYDSTMRLLAAAKSTRRTSVEQQQLEAEQKLAQQIAALKCYVSEPGALDKSATVAKFRQRMAEGQAPASLRSISSPTGGGGTSAVAASSSSSSSDPSAAVPSSSGSTTALSSSAAASASLLLARMPSLNRRATTAVTHDLLPSMEKQQAAVGRKKERPMSLVETALGNGGSRRLSVVKEGSVSGDTPRPGSTDEQTLSPPPAEAPRLPADAADGQLVNGNGKTPTALKSAKESPKLAKKRKTTTTTGVADLTTVFLKQLATQTASQQQQQRPTSASSSATTQNNDGTVAKRKASPKTSGGVDGVTKEARPETTTTAPPKKQQLTLVKRLLTNNNGTSNNNKTTPPTTPTQPSKPPKKVPQAKAEAEEDGNYNAVVQFRPQSMLQRKLCGVAKKSCASLSALAETSIDDGPRPVPGTWQRSMKDRCISHNKHLIRRAASESTLHVHRAVPVLRVSSTRMLTPGRVANKCEGAFVNRLCQTHNAAISVRGAKGQSPTATVLKMIKSIARPRQQRVCSVAVLDKALSNKRRLRLGIQKTLVQKSAPKKMCVQLRCKSAKLATTAVRLNIVWKEQKKQVAVTILLADVPEVNWCRVASGLIWEQNQQQQQQKSMSPLKRLQQLALAVDTAVAAKPKIVAAQKQQQQSNKRIPLGSTAAVTVAAPTSAASSASAQKPGTRATAKQQQQSARAQPATTQPAQTLQATFDDGVQQQQLILPDQSLLEQYVQHKRDALEQLRAAAEGTGAGGDRQKQRVAHGPATPATALFVPTVPVLLLSASLPGSKRNSQMLATATAPSGAELPQSLTSSFHSAIEATAADLRAAAAKNVQPRLRRAAVRQQQQMPVLSTQAFEKPKSLFEEQMQRQAIELRQRAVRQSLHEPNAAAPPLATDSSAAQQQQGQAVPAPQRRRSGTTTGAATEHAVVAQPFVAQAQKPHQQEQRYAAHIPLSGRQSTTSVESGNSGAQLDTATRRLDQMIDQARYRHNQHRNKFKEAIDYLDHIFEDFQREAADSRPAKKAEAQQKAQQQQQQKQEPQAVQQQQRQPQQQQQDATGSIEPVQATFRQGSVKSAKEAFEKVAAAIASEKTSNSRLRKQPSAPSSSQRPAKVALRSVLPSSYSTTALASSGATNAAGAVVEMADVDVAETIVLPTKNSADRLDFTKHWLQGGEVSVWAQDAPHRRDDALLGTHGTEAFAAGYESDEHSLGSCSAEVAAINAADEQRRRRQHHPQPQQQQSKKKAAAAPAVPSHQQKQATSAVASVPSAVTAPQRHKQQQHQQQQSSVAEPSLPQIIATVIAVPSSATSRPQPFRPQPQLGVLPPALAAAAAAASTSGEQMLHKVPSIEQLRLMRSSQERAGSQDYQSMGSSVHSHDGFRPAASCLSTHSLQRIGLNGGAFHSYTPTTSQHQQQQSGQYQQQQQQLKGSIQSLPDSALSTGRPTVSAYSQPFTLQPNRQFATLARMDSQHHHHPQQQHQLSSTNFRPSVQQQQQQQLQPVQQHQRVPPTAAATTTATATLNDHVMAIDALVAELELNTTDTATAAAEKRRSFPTMQTEVSARTKAKLVGTGQQQQQQQQFLNMTNRSAAHHQLEGSSNTTNSSSCCKPLQKLNELMSLDETKQRRKQPPPAAQPVHGMPSSSSSSAATTTTTTTTTTASGNRAFETINQEKLNPSKVDAMARMFNKHSTNVTAATTSTAAPKTFTSGGGCAQQQQSWTTRRAATIGGRAAVPSSSSFARDQQQQQQPQLACAASHMTTGSSRSSYQQLHQNGAGGDMPLLTNGHSSSTAAQHAPLKKQHTLPATAASSTASCTMAPLSSSSRVYRSAGSRGGGGGTAAATTRLDDMRRTEPAATAMVDQQRRDTPTVVDEEGDGGLDEGGGGNNFYDNVQNIRSRRRTSPGYSNSNNDSISLCSQQDAALPPPSAGSKGSAGGGGGGGGAGGRIGQLIRKLGNSVGNGKVPTSAASMLSLNRVSNDPSGGVAEKGGGMTATTAVGGGSDGTLTKSTSLSGERWRYQVLAQQPQQNGHKTDGGQSNNKQQQQQNGIGNRLKQTIFGSAIRRRARLLELFERRDALPKQPELPDYVFEIQRIVLSLFDAADREHFPPQAQRAVFCSRLDDDCWARYLMPDGRHPPPPGTNFTSMWKLWNRTILVHGQNSLPPACMQRCIVWFTACTPPITACACV</sequence>